<reference evidence="1" key="1">
    <citation type="submission" date="2020-11" db="EMBL/GenBank/DDBJ databases">
        <title>Carbohydrate-dependent, anaerobic sulfur respiration: A novel catabolism in halophilic archaea.</title>
        <authorList>
            <person name="Sorokin D.Y."/>
            <person name="Messina E."/>
            <person name="Smedile F."/>
            <person name="La Cono V."/>
            <person name="Hallsworth J.E."/>
            <person name="Yakimov M.M."/>
        </authorList>
    </citation>
    <scope>NUCLEOTIDE SEQUENCE</scope>
    <source>
        <strain evidence="1">HSR12-1</strain>
    </source>
</reference>
<sequence length="175" mass="18457">MRRIALIAGIGLILLIGLLSYSVLWAASTGGSDTEGTVNATITGLEPRVSVNTLSLEQALAGDGTTSCVSTVPMPDGWQLAGSARLERRGNASGQRTLSWSLTVDGRRLSNGTETLDRYGSERLLFVDAGEWDGALEPGSTATANLTVSYNGTRVTSETRSITVHNRSEPPCSDK</sequence>
<accession>A0A897N2Z2</accession>
<protein>
    <submittedName>
        <fullName evidence="1">Uncharacterized protein</fullName>
    </submittedName>
</protein>
<gene>
    <name evidence="1" type="ORF">HSR121_3052</name>
</gene>
<evidence type="ECO:0000313" key="1">
    <source>
        <dbReference type="EMBL" id="QSG07362.1"/>
    </source>
</evidence>
<dbReference type="AlphaFoldDB" id="A0A897N2Z2"/>
<evidence type="ECO:0000313" key="2">
    <source>
        <dbReference type="Proteomes" id="UP000663525"/>
    </source>
</evidence>
<dbReference type="GeneID" id="68856586"/>
<organism evidence="1 2">
    <name type="scientific">Halapricum desulfuricans</name>
    <dbReference type="NCBI Taxonomy" id="2841257"/>
    <lineage>
        <taxon>Archaea</taxon>
        <taxon>Methanobacteriati</taxon>
        <taxon>Methanobacteriota</taxon>
        <taxon>Stenosarchaea group</taxon>
        <taxon>Halobacteria</taxon>
        <taxon>Halobacteriales</taxon>
        <taxon>Haloarculaceae</taxon>
        <taxon>Halapricum</taxon>
    </lineage>
</organism>
<dbReference type="RefSeq" id="WP_229113799.1">
    <property type="nucleotide sequence ID" value="NZ_CP064787.1"/>
</dbReference>
<dbReference type="Proteomes" id="UP000663525">
    <property type="component" value="Chromosome"/>
</dbReference>
<name>A0A897N2Z2_9EURY</name>
<proteinExistence type="predicted"/>
<dbReference type="EMBL" id="CP064787">
    <property type="protein sequence ID" value="QSG07362.1"/>
    <property type="molecule type" value="Genomic_DNA"/>
</dbReference>